<organism evidence="1 2">
    <name type="scientific">Pseudomonas phage vB_PaeM_PA5oct</name>
    <dbReference type="NCBI Taxonomy" id="2163605"/>
    <lineage>
        <taxon>Viruses</taxon>
        <taxon>Duplodnaviria</taxon>
        <taxon>Heunggongvirae</taxon>
        <taxon>Uroviricota</taxon>
        <taxon>Caudoviricetes</taxon>
        <taxon>Arenbergviridae</taxon>
        <taxon>Wroclawvirus</taxon>
        <taxon>Wroclawvirus PA5oct</taxon>
    </lineage>
</organism>
<proteinExistence type="predicted"/>
<keyword evidence="2" id="KW-1185">Reference proteome</keyword>
<evidence type="ECO:0000313" key="1">
    <source>
        <dbReference type="EMBL" id="QCG76023.1"/>
    </source>
</evidence>
<name>A0A4Y5JXC8_9CAUD</name>
<sequence length="165" mass="19014">MSGSKSKIKGSSWERDVAKDLTSFYNEPFTRTAHSGAFIGGQNSVRKTSLGNNQIKSYKGDIFPPDTWEHFNSECKSYAKFSFTSLFEGECKQLDTWISQVRDTASEGDFNIIFIKITRQGKWVVFEEKTGIKVNNSIDYKGWVFCSWNNFWTEENKEKVKQLSK</sequence>
<evidence type="ECO:0000313" key="2">
    <source>
        <dbReference type="Proteomes" id="UP000316733"/>
    </source>
</evidence>
<dbReference type="EMBL" id="MK797984">
    <property type="protein sequence ID" value="QCG76023.1"/>
    <property type="molecule type" value="Genomic_DNA"/>
</dbReference>
<reference evidence="2" key="1">
    <citation type="journal article" date="2020" name="bioRxiv">
        <title>Integrative omics analysis of Pseudomonas aeruginosa virus PA5oct highlights the molecular complexity of jumbo phages.</title>
        <authorList>
            <person name="Lood C."/>
            <person name="Danis-Wlodarczyk K."/>
            <person name="Blasdel B.G."/>
            <person name="Jang H.B."/>
            <person name="Vandenheuvel D."/>
            <person name="Briers Y."/>
            <person name="Noben J.-P."/>
            <person name="van Noort V."/>
            <person name="Drulis-Kawa Z."/>
            <person name="Lavigne R."/>
        </authorList>
    </citation>
    <scope>NUCLEOTIDE SEQUENCE [LARGE SCALE GENOMIC DNA]</scope>
</reference>
<accession>A0A4Y5JXC8</accession>
<dbReference type="InterPro" id="IPR056931">
    <property type="entry name" value="D14-like"/>
</dbReference>
<protein>
    <submittedName>
        <fullName evidence="1">Uncharacterized protein</fullName>
    </submittedName>
</protein>
<gene>
    <name evidence="1" type="ORF">EST35_0141</name>
</gene>
<dbReference type="Pfam" id="PF24608">
    <property type="entry name" value="PDDEXK_15"/>
    <property type="match status" value="1"/>
</dbReference>
<dbReference type="Proteomes" id="UP000316733">
    <property type="component" value="Segment"/>
</dbReference>